<evidence type="ECO:0000313" key="19">
    <source>
        <dbReference type="EMBL" id="WKW13000.1"/>
    </source>
</evidence>
<accession>A0AA49JVP9</accession>
<proteinExistence type="inferred from homology"/>
<dbReference type="Proteomes" id="UP001229955">
    <property type="component" value="Chromosome"/>
</dbReference>
<dbReference type="AlphaFoldDB" id="A0AA49K1L3"/>
<reference evidence="20" key="1">
    <citation type="submission" date="2023-07" db="EMBL/GenBank/DDBJ databases">
        <authorList>
            <person name="Haufschild T."/>
            <person name="Kallscheuer N."/>
            <person name="Hammer J."/>
            <person name="Kohn T."/>
            <person name="Kabuu M."/>
            <person name="Jogler M."/>
            <person name="Wohfarth N."/>
            <person name="Heuer A."/>
            <person name="Rohde M."/>
            <person name="van Teeseling M.C.F."/>
            <person name="Jogler C."/>
        </authorList>
    </citation>
    <scope>NUCLEOTIDE SEQUENCE</scope>
    <source>
        <strain evidence="19">Strain 138</strain>
        <strain evidence="20">Strain 318</strain>
    </source>
</reference>
<keyword evidence="21" id="KW-1185">Reference proteome</keyword>
<keyword evidence="2 15" id="KW-0813">Transport</keyword>
<dbReference type="CDD" id="cd06503">
    <property type="entry name" value="ATP-synt_Fo_b"/>
    <property type="match status" value="1"/>
</dbReference>
<dbReference type="PANTHER" id="PTHR33445:SF1">
    <property type="entry name" value="ATP SYNTHASE SUBUNIT B"/>
    <property type="match status" value="1"/>
</dbReference>
<keyword evidence="5 15" id="KW-0812">Transmembrane</keyword>
<evidence type="ECO:0000256" key="11">
    <source>
        <dbReference type="ARBA" id="ARBA00025198"/>
    </source>
</evidence>
<evidence type="ECO:0000256" key="4">
    <source>
        <dbReference type="ARBA" id="ARBA00022547"/>
    </source>
</evidence>
<dbReference type="InterPro" id="IPR050059">
    <property type="entry name" value="ATP_synthase_B_chain"/>
</dbReference>
<evidence type="ECO:0000256" key="7">
    <source>
        <dbReference type="ARBA" id="ARBA00022989"/>
    </source>
</evidence>
<evidence type="ECO:0000313" key="20">
    <source>
        <dbReference type="EMBL" id="WKW15906.1"/>
    </source>
</evidence>
<comment type="function">
    <text evidence="12">Component of the F(0) channel, it forms part of the peripheral stalk, linking F(1) to F(0). The b'-subunit is a diverged and duplicated form of b found in plants and photosynthetic bacteria.</text>
</comment>
<evidence type="ECO:0000256" key="9">
    <source>
        <dbReference type="ARBA" id="ARBA00023136"/>
    </source>
</evidence>
<name>A0AA49K1L3_9BACT</name>
<comment type="subunit">
    <text evidence="15">F-type ATPases have 2 components, F(1) - the catalytic core - and F(0) - the membrane proton channel. F(1) has five subunits: alpha(3), beta(3), gamma(1), delta(1), epsilon(1). F(0) has three main subunits: a(1), b(2) and c(10-14). The alpha and beta chains form an alternating ring which encloses part of the gamma chain. F(1) is attached to F(0) by a central stalk formed by the gamma and epsilon chains, while a peripheral stalk is formed by the delta and b chains.</text>
</comment>
<protein>
    <recommendedName>
        <fullName evidence="15">ATP synthase subunit b</fullName>
    </recommendedName>
    <alternativeName>
        <fullName evidence="15">ATP synthase F(0) sector subunit b</fullName>
    </alternativeName>
    <alternativeName>
        <fullName evidence="15">ATPase subunit I</fullName>
    </alternativeName>
    <alternativeName>
        <fullName evidence="15">F-type ATPase subunit b</fullName>
        <shortName evidence="15">F-ATPase subunit b</shortName>
    </alternativeName>
</protein>
<keyword evidence="17" id="KW-0175">Coiled coil</keyword>
<comment type="subunit">
    <text evidence="13">F-type ATPases have 2 components, F(1) - the catalytic core - and F(0) - the membrane proton channel. F(1) has five subunits: alpha(3), beta(3), gamma(1), delta(1), epsilon(1). F(0) has four main subunits: a(1), b(2) and c(10-14). The alpha and beta chains form an alternating ring which encloses part of the gamma chain. F(1) is attached to F(0) by a central stalk formed by the gamma and epsilon chains, while a peripheral stalk is formed by the delta and b chains.</text>
</comment>
<dbReference type="InterPro" id="IPR028987">
    <property type="entry name" value="ATP_synth_B-like_membr_sf"/>
</dbReference>
<evidence type="ECO:0000256" key="2">
    <source>
        <dbReference type="ARBA" id="ARBA00022448"/>
    </source>
</evidence>
<evidence type="ECO:0000256" key="1">
    <source>
        <dbReference type="ARBA" id="ARBA00005513"/>
    </source>
</evidence>
<dbReference type="NCBIfam" id="TIGR01144">
    <property type="entry name" value="ATP_synt_b"/>
    <property type="match status" value="1"/>
</dbReference>
<dbReference type="GO" id="GO:0046933">
    <property type="term" value="F:proton-transporting ATP synthase activity, rotational mechanism"/>
    <property type="evidence" value="ECO:0007669"/>
    <property type="project" value="UniProtKB-UniRule"/>
</dbReference>
<feature type="chain" id="PRO_5041395129" description="ATP synthase subunit b" evidence="18">
    <location>
        <begin position="21"/>
        <end position="189"/>
    </location>
</feature>
<dbReference type="GO" id="GO:0045259">
    <property type="term" value="C:proton-transporting ATP synthase complex"/>
    <property type="evidence" value="ECO:0007669"/>
    <property type="project" value="UniProtKB-KW"/>
</dbReference>
<evidence type="ECO:0000256" key="14">
    <source>
        <dbReference type="ARBA" id="ARBA00037847"/>
    </source>
</evidence>
<keyword evidence="7 15" id="KW-1133">Transmembrane helix</keyword>
<dbReference type="KEGG" id="pspc:Strain318_002313"/>
<evidence type="ECO:0000256" key="16">
    <source>
        <dbReference type="RuleBase" id="RU003848"/>
    </source>
</evidence>
<keyword evidence="9 15" id="KW-0472">Membrane</keyword>
<dbReference type="EMBL" id="CP130612">
    <property type="protein sequence ID" value="WKW13000.1"/>
    <property type="molecule type" value="Genomic_DNA"/>
</dbReference>
<comment type="function">
    <text evidence="11 15">F(1)F(0) ATP synthase produces ATP from ADP in the presence of a proton or sodium gradient. F-type ATPases consist of two structural domains, F(1) containing the extramembraneous catalytic core and F(0) containing the membrane proton channel, linked together by a central stalk and a peripheral stalk. During catalysis, ATP synthesis in the catalytic domain of F(1) is coupled via a rotary mechanism of the central stalk subunits to proton translocation.</text>
</comment>
<gene>
    <name evidence="15 20" type="primary">atpF</name>
    <name evidence="19" type="ORF">Strain138_002314</name>
    <name evidence="20" type="ORF">Strain318_002313</name>
</gene>
<evidence type="ECO:0000256" key="18">
    <source>
        <dbReference type="SAM" id="SignalP"/>
    </source>
</evidence>
<keyword evidence="4 15" id="KW-0138">CF(0)</keyword>
<keyword evidence="10 15" id="KW-0066">ATP synthesis</keyword>
<feature type="coiled-coil region" evidence="17">
    <location>
        <begin position="74"/>
        <end position="152"/>
    </location>
</feature>
<evidence type="ECO:0000313" key="21">
    <source>
        <dbReference type="Proteomes" id="UP001229955"/>
    </source>
</evidence>
<keyword evidence="6 15" id="KW-0375">Hydrogen ion transport</keyword>
<dbReference type="PANTHER" id="PTHR33445">
    <property type="entry name" value="ATP SYNTHASE SUBUNIT B', CHLOROPLASTIC"/>
    <property type="match status" value="1"/>
</dbReference>
<comment type="subcellular location">
    <subcellularLocation>
        <location evidence="15">Cell membrane</location>
        <topology evidence="15">Single-pass membrane protein</topology>
    </subcellularLocation>
    <subcellularLocation>
        <location evidence="14">Endomembrane system</location>
        <topology evidence="14">Single-pass membrane protein</topology>
    </subcellularLocation>
</comment>
<evidence type="ECO:0000256" key="6">
    <source>
        <dbReference type="ARBA" id="ARBA00022781"/>
    </source>
</evidence>
<sequence>MRTLLTAVALLLLTASPAFAAAEGGKVSLLDPHYGLITWTIVVFFATFFLLRKFAWGPILAAVQGREQALLDAIASAERDRNEAAKLVAEQKAAIEAARNEAQRYIADGRATAESMRSEMLEQTRQQQAELLERARKEIESEKAKAIDELRREAVDLALAGAGKLIGQKLDGATDRQMVEQYLASLGKK</sequence>
<dbReference type="HAMAP" id="MF_01398">
    <property type="entry name" value="ATP_synth_b_bprime"/>
    <property type="match status" value="1"/>
</dbReference>
<dbReference type="InterPro" id="IPR005864">
    <property type="entry name" value="ATP_synth_F0_bsu_bac"/>
</dbReference>
<dbReference type="EMBL" id="CP130613">
    <property type="protein sequence ID" value="WKW15906.1"/>
    <property type="molecule type" value="Genomic_DNA"/>
</dbReference>
<dbReference type="GO" id="GO:0046961">
    <property type="term" value="F:proton-transporting ATPase activity, rotational mechanism"/>
    <property type="evidence" value="ECO:0007669"/>
    <property type="project" value="TreeGrafter"/>
</dbReference>
<dbReference type="GO" id="GO:0005886">
    <property type="term" value="C:plasma membrane"/>
    <property type="evidence" value="ECO:0007669"/>
    <property type="project" value="UniProtKB-SubCell"/>
</dbReference>
<accession>A0AA49K1L3</accession>
<dbReference type="SUPFAM" id="SSF81573">
    <property type="entry name" value="F1F0 ATP synthase subunit B, membrane domain"/>
    <property type="match status" value="1"/>
</dbReference>
<evidence type="ECO:0000256" key="5">
    <source>
        <dbReference type="ARBA" id="ARBA00022692"/>
    </source>
</evidence>
<feature type="signal peptide" evidence="18">
    <location>
        <begin position="1"/>
        <end position="20"/>
    </location>
</feature>
<evidence type="ECO:0000256" key="8">
    <source>
        <dbReference type="ARBA" id="ARBA00023065"/>
    </source>
</evidence>
<evidence type="ECO:0000256" key="3">
    <source>
        <dbReference type="ARBA" id="ARBA00022475"/>
    </source>
</evidence>
<comment type="similarity">
    <text evidence="1 15 16">Belongs to the ATPase B chain family.</text>
</comment>
<evidence type="ECO:0000256" key="12">
    <source>
        <dbReference type="ARBA" id="ARBA00025614"/>
    </source>
</evidence>
<keyword evidence="8 15" id="KW-0406">Ion transport</keyword>
<feature type="transmembrane region" description="Helical" evidence="15">
    <location>
        <begin position="36"/>
        <end position="56"/>
    </location>
</feature>
<evidence type="ECO:0000256" key="17">
    <source>
        <dbReference type="SAM" id="Coils"/>
    </source>
</evidence>
<keyword evidence="3 15" id="KW-1003">Cell membrane</keyword>
<organism evidence="20 21">
    <name type="scientific">Pseudogemmatithrix spongiicola</name>
    <dbReference type="NCBI Taxonomy" id="3062599"/>
    <lineage>
        <taxon>Bacteria</taxon>
        <taxon>Pseudomonadati</taxon>
        <taxon>Gemmatimonadota</taxon>
        <taxon>Gemmatimonadia</taxon>
        <taxon>Gemmatimonadales</taxon>
        <taxon>Gemmatimonadaceae</taxon>
        <taxon>Pseudogemmatithrix</taxon>
    </lineage>
</organism>
<evidence type="ECO:0000256" key="15">
    <source>
        <dbReference type="HAMAP-Rule" id="MF_01398"/>
    </source>
</evidence>
<keyword evidence="18" id="KW-0732">Signal</keyword>
<dbReference type="RefSeq" id="WP_367885866.1">
    <property type="nucleotide sequence ID" value="NZ_CP130612.1"/>
</dbReference>
<dbReference type="GO" id="GO:0012505">
    <property type="term" value="C:endomembrane system"/>
    <property type="evidence" value="ECO:0007669"/>
    <property type="project" value="UniProtKB-SubCell"/>
</dbReference>
<dbReference type="InterPro" id="IPR002146">
    <property type="entry name" value="ATP_synth_b/b'su_bac/chlpt"/>
</dbReference>
<evidence type="ECO:0000256" key="13">
    <source>
        <dbReference type="ARBA" id="ARBA00026054"/>
    </source>
</evidence>
<dbReference type="Pfam" id="PF00430">
    <property type="entry name" value="ATP-synt_B"/>
    <property type="match status" value="1"/>
</dbReference>
<evidence type="ECO:0000256" key="10">
    <source>
        <dbReference type="ARBA" id="ARBA00023310"/>
    </source>
</evidence>